<gene>
    <name evidence="2" type="ORF">D3P06_02460</name>
</gene>
<accession>A0A419A1S4</accession>
<dbReference type="InterPro" id="IPR028992">
    <property type="entry name" value="Hedgehog/Intein_dom"/>
</dbReference>
<keyword evidence="3" id="KW-1185">Reference proteome</keyword>
<dbReference type="Proteomes" id="UP000285530">
    <property type="component" value="Unassembled WGS sequence"/>
</dbReference>
<name>A0A419A1S4_9RHOB</name>
<organism evidence="2 3">
    <name type="scientific">Paracoccus aestuarii</name>
    <dbReference type="NCBI Taxonomy" id="453842"/>
    <lineage>
        <taxon>Bacteria</taxon>
        <taxon>Pseudomonadati</taxon>
        <taxon>Pseudomonadota</taxon>
        <taxon>Alphaproteobacteria</taxon>
        <taxon>Rhodobacterales</taxon>
        <taxon>Paracoccaceae</taxon>
        <taxon>Paracoccus</taxon>
    </lineage>
</organism>
<dbReference type="OrthoDB" id="6305173at2"/>
<comment type="caution">
    <text evidence="2">The sequence shown here is derived from an EMBL/GenBank/DDBJ whole genome shotgun (WGS) entry which is preliminary data.</text>
</comment>
<dbReference type="Pfam" id="PF13403">
    <property type="entry name" value="Hint_2"/>
    <property type="match status" value="1"/>
</dbReference>
<evidence type="ECO:0000313" key="3">
    <source>
        <dbReference type="Proteomes" id="UP000285530"/>
    </source>
</evidence>
<evidence type="ECO:0000259" key="1">
    <source>
        <dbReference type="Pfam" id="PF13403"/>
    </source>
</evidence>
<sequence length="252" mass="26595">MFFRPSRDQVAAWSGINELQSVEILSATSLPANTYAAKVSFSPSVYDVQIVCFAGGTMIRTPQGDVAVEDLRPGMMVMTRDAGAQPLRWCGASAVPAAVLQAGDRLRPIRIEAGALGVGMPSAALRVSPQHRVLVSSAIAERMFGTTELLVPAKHLTDLPGVSVDDDLSGVTYHHLMLDAHHILTSNGAPTESLYPGRQALQAIGPDAVAEIEALFPGLLDAAPAPARTLARGPKVRKLAERHAANDHALVG</sequence>
<proteinExistence type="predicted"/>
<dbReference type="Gene3D" id="2.170.16.10">
    <property type="entry name" value="Hedgehog/Intein (Hint) domain"/>
    <property type="match status" value="1"/>
</dbReference>
<evidence type="ECO:0000313" key="2">
    <source>
        <dbReference type="EMBL" id="RJL06905.1"/>
    </source>
</evidence>
<dbReference type="AlphaFoldDB" id="A0A419A1S4"/>
<dbReference type="SUPFAM" id="SSF51294">
    <property type="entry name" value="Hedgehog/intein (Hint) domain"/>
    <property type="match status" value="1"/>
</dbReference>
<reference evidence="2 3" key="1">
    <citation type="submission" date="2018-09" db="EMBL/GenBank/DDBJ databases">
        <title>Paracoccus onubensis nov. sp. a moderate halophilic bacterium isolated from Gruta de las Maravillas (Aracena, Spain).</title>
        <authorList>
            <person name="Jurado V."/>
            <person name="Gutierrez-Patricio S."/>
            <person name="Gonzalez-Pimentel J.L."/>
            <person name="Laiz L."/>
            <person name="Saiz-Jimenez C."/>
        </authorList>
    </citation>
    <scope>NUCLEOTIDE SEQUENCE [LARGE SCALE GENOMIC DNA]</scope>
    <source>
        <strain evidence="2 3">DSM 19484</strain>
    </source>
</reference>
<dbReference type="InterPro" id="IPR036844">
    <property type="entry name" value="Hint_dom_sf"/>
</dbReference>
<protein>
    <submittedName>
        <fullName evidence="2">Hemolysin</fullName>
    </submittedName>
</protein>
<dbReference type="EMBL" id="QZEV01000005">
    <property type="protein sequence ID" value="RJL06905.1"/>
    <property type="molecule type" value="Genomic_DNA"/>
</dbReference>
<feature type="domain" description="Hedgehog/Intein (Hint)" evidence="1">
    <location>
        <begin position="51"/>
        <end position="197"/>
    </location>
</feature>